<dbReference type="PIRSF" id="PIRSF021320">
    <property type="entry name" value="DUF984"/>
    <property type="match status" value="1"/>
</dbReference>
<dbReference type="InterPro" id="IPR007374">
    <property type="entry name" value="ASCH_domain"/>
</dbReference>
<gene>
    <name evidence="2" type="ordered locus">ECED1_0354</name>
</gene>
<proteinExistence type="predicted"/>
<protein>
    <recommendedName>
        <fullName evidence="1">ASCH domain-containing protein</fullName>
    </recommendedName>
</protein>
<organism evidence="2 3">
    <name type="scientific">Escherichia coli O81 (strain ED1a)</name>
    <dbReference type="NCBI Taxonomy" id="585397"/>
    <lineage>
        <taxon>Bacteria</taxon>
        <taxon>Pseudomonadati</taxon>
        <taxon>Pseudomonadota</taxon>
        <taxon>Gammaproteobacteria</taxon>
        <taxon>Enterobacterales</taxon>
        <taxon>Enterobacteriaceae</taxon>
        <taxon>Escherichia</taxon>
    </lineage>
</organism>
<evidence type="ECO:0000313" key="2">
    <source>
        <dbReference type="EMBL" id="CAR06565.1"/>
    </source>
</evidence>
<evidence type="ECO:0000313" key="3">
    <source>
        <dbReference type="Proteomes" id="UP000000748"/>
    </source>
</evidence>
<dbReference type="Proteomes" id="UP000000748">
    <property type="component" value="Chromosome"/>
</dbReference>
<feature type="domain" description="ASCH" evidence="1">
    <location>
        <begin position="28"/>
        <end position="145"/>
    </location>
</feature>
<accession>B7MP93</accession>
<evidence type="ECO:0000259" key="1">
    <source>
        <dbReference type="SMART" id="SM01022"/>
    </source>
</evidence>
<dbReference type="KEGG" id="ecq:ECED1_0354"/>
<dbReference type="CDD" id="cd06553">
    <property type="entry name" value="ASCH_Ef3133_like"/>
    <property type="match status" value="1"/>
</dbReference>
<dbReference type="Gene3D" id="3.10.400.10">
    <property type="entry name" value="Sulfate adenylyltransferase"/>
    <property type="match status" value="1"/>
</dbReference>
<dbReference type="PANTHER" id="PTHR39203:SF1">
    <property type="entry name" value="CYTOPLASMIC PROTEIN"/>
    <property type="match status" value="1"/>
</dbReference>
<dbReference type="InterPro" id="IPR015947">
    <property type="entry name" value="PUA-like_sf"/>
</dbReference>
<sequence>MIFFRNRENILMTIKEKISQKYPHASFCTFGDSAALADHLATMIATGVKTASCGSLAGCIEDNAFPLIGEYKIVENSRGEPVCVIRVIGLHLLRFSDVTAELARKEGEGDLSLEYWRNEHRRFFQAEGCYSPEMDVIFEEYALIDVV</sequence>
<reference evidence="3" key="1">
    <citation type="journal article" date="2009" name="PLoS Genet.">
        <title>Organised genome dynamics in the Escherichia coli species results in highly diverse adaptive paths.</title>
        <authorList>
            <person name="Touchon M."/>
            <person name="Hoede C."/>
            <person name="Tenaillon O."/>
            <person name="Barbe V."/>
            <person name="Baeriswyl S."/>
            <person name="Bidet P."/>
            <person name="Bingen E."/>
            <person name="Bonacorsi S."/>
            <person name="Bouchier C."/>
            <person name="Bouvet O."/>
            <person name="Calteau A."/>
            <person name="Chiapello H."/>
            <person name="Clermont O."/>
            <person name="Cruveiller S."/>
            <person name="Danchin A."/>
            <person name="Diard M."/>
            <person name="Dossat C."/>
            <person name="Karoui M.E."/>
            <person name="Frapy E."/>
            <person name="Garry L."/>
            <person name="Ghigo J.M."/>
            <person name="Gilles A.M."/>
            <person name="Johnson J."/>
            <person name="Le Bouguenec C."/>
            <person name="Lescat M."/>
            <person name="Mangenot S."/>
            <person name="Martinez-Jehanne V."/>
            <person name="Matic I."/>
            <person name="Nassif X."/>
            <person name="Oztas S."/>
            <person name="Petit M.A."/>
            <person name="Pichon C."/>
            <person name="Rouy Z."/>
            <person name="Ruf C.S."/>
            <person name="Schneider D."/>
            <person name="Tourret J."/>
            <person name="Vacherie B."/>
            <person name="Vallenet D."/>
            <person name="Medigue C."/>
            <person name="Rocha E.P.C."/>
            <person name="Denamur E."/>
        </authorList>
    </citation>
    <scope>NUCLEOTIDE SEQUENCE [LARGE SCALE GENOMIC DNA]</scope>
    <source>
        <strain evidence="3">ED1a</strain>
    </source>
</reference>
<dbReference type="InterPro" id="IPR009326">
    <property type="entry name" value="DUF984"/>
</dbReference>
<dbReference type="SMART" id="SM01022">
    <property type="entry name" value="ASCH"/>
    <property type="match status" value="1"/>
</dbReference>
<name>B7MP93_ECO81</name>
<dbReference type="SUPFAM" id="SSF88697">
    <property type="entry name" value="PUA domain-like"/>
    <property type="match status" value="1"/>
</dbReference>
<dbReference type="Pfam" id="PF04266">
    <property type="entry name" value="ASCH"/>
    <property type="match status" value="1"/>
</dbReference>
<dbReference type="AlphaFoldDB" id="B7MP93"/>
<dbReference type="HOGENOM" id="CLU_102450_2_0_6"/>
<dbReference type="PANTHER" id="PTHR39203">
    <property type="entry name" value="CYTOPLASMIC PROTEIN-RELATED"/>
    <property type="match status" value="1"/>
</dbReference>
<dbReference type="EMBL" id="CU928162">
    <property type="protein sequence ID" value="CAR06565.1"/>
    <property type="molecule type" value="Genomic_DNA"/>
</dbReference>